<keyword evidence="1" id="KW-0472">Membrane</keyword>
<protein>
    <submittedName>
        <fullName evidence="2">Uncharacterized protein</fullName>
    </submittedName>
</protein>
<dbReference type="OrthoDB" id="3238949at2"/>
<feature type="transmembrane region" description="Helical" evidence="1">
    <location>
        <begin position="45"/>
        <end position="68"/>
    </location>
</feature>
<dbReference type="AlphaFoldDB" id="A0A0H3EC89"/>
<dbReference type="PATRIC" id="fig|702459.3.peg.815"/>
<keyword evidence="1" id="KW-0812">Transmembrane</keyword>
<dbReference type="EMBL" id="CP001840">
    <property type="protein sequence ID" value="ADP35865.1"/>
    <property type="molecule type" value="Genomic_DNA"/>
</dbReference>
<dbReference type="Proteomes" id="UP000002312">
    <property type="component" value="Chromosome"/>
</dbReference>
<accession>A0A0H3EC89</accession>
<dbReference type="KEGG" id="bbp:BBPR_0784"/>
<dbReference type="eggNOG" id="ENOG5031YCN">
    <property type="taxonomic scope" value="Bacteria"/>
</dbReference>
<gene>
    <name evidence="2" type="ordered locus">BBPR_0784</name>
</gene>
<evidence type="ECO:0000313" key="2">
    <source>
        <dbReference type="EMBL" id="ADP35865.1"/>
    </source>
</evidence>
<sequence length="84" mass="8844">MGDYNEHIPDGAGDNGDADELVYQSEGCGKAAHCPLKRLGKGDTAVNIIGVTVSAVIVAASIYAQYALTKWAVKSALKETRPHD</sequence>
<evidence type="ECO:0000256" key="1">
    <source>
        <dbReference type="SAM" id="Phobius"/>
    </source>
</evidence>
<evidence type="ECO:0000313" key="3">
    <source>
        <dbReference type="Proteomes" id="UP000002312"/>
    </source>
</evidence>
<name>A0A0H3EC89_BIFBP</name>
<dbReference type="RefSeq" id="WP_003819642.1">
    <property type="nucleotide sequence ID" value="NC_014638.1"/>
</dbReference>
<dbReference type="HOGENOM" id="CLU_2520934_0_0_11"/>
<organism evidence="2 3">
    <name type="scientific">Bifidobacterium bifidum (strain PRL2010)</name>
    <dbReference type="NCBI Taxonomy" id="702459"/>
    <lineage>
        <taxon>Bacteria</taxon>
        <taxon>Bacillati</taxon>
        <taxon>Actinomycetota</taxon>
        <taxon>Actinomycetes</taxon>
        <taxon>Bifidobacteriales</taxon>
        <taxon>Bifidobacteriaceae</taxon>
        <taxon>Bifidobacterium</taxon>
    </lineage>
</organism>
<reference evidence="2 3" key="1">
    <citation type="journal article" date="2010" name="Proc. Natl. Acad. Sci. U.S.A.">
        <title>Genome analysis of Bifidobacterium bifidum PRL2010 reveals metabolic pathways for host-derived glycan foraging.</title>
        <authorList>
            <person name="Turroni F."/>
            <person name="Bottacini F."/>
            <person name="Foroni E."/>
            <person name="Mulder I."/>
            <person name="Kim J.H."/>
            <person name="Zomer A."/>
            <person name="Sanchez B."/>
            <person name="Bidossi A."/>
            <person name="Ferrarini A."/>
            <person name="Giubellini V."/>
            <person name="Delledonne M."/>
            <person name="Henrissat B."/>
            <person name="Coutinho P."/>
            <person name="Oggioni M."/>
            <person name="Fitzgerald G.F."/>
            <person name="Mills D."/>
            <person name="Margolles A."/>
            <person name="Kelly D."/>
            <person name="van Sinderen D."/>
            <person name="Ventura M."/>
        </authorList>
    </citation>
    <scope>NUCLEOTIDE SEQUENCE [LARGE SCALE GENOMIC DNA]</scope>
    <source>
        <strain evidence="2 3">PRL2010</strain>
    </source>
</reference>
<keyword evidence="1" id="KW-1133">Transmembrane helix</keyword>
<proteinExistence type="predicted"/>